<dbReference type="EMBL" id="CASHTH010003849">
    <property type="protein sequence ID" value="CAI8050280.1"/>
    <property type="molecule type" value="Genomic_DNA"/>
</dbReference>
<feature type="compositionally biased region" description="Basic and acidic residues" evidence="5">
    <location>
        <begin position="591"/>
        <end position="601"/>
    </location>
</feature>
<dbReference type="InterPro" id="IPR001650">
    <property type="entry name" value="Helicase_C-like"/>
</dbReference>
<dbReference type="Gene3D" id="1.10.3380.10">
    <property type="entry name" value="Sec63 N-terminal domain-like domain"/>
    <property type="match status" value="1"/>
</dbReference>
<dbReference type="InterPro" id="IPR057842">
    <property type="entry name" value="WH_MER3"/>
</dbReference>
<dbReference type="GO" id="GO:0004386">
    <property type="term" value="F:helicase activity"/>
    <property type="evidence" value="ECO:0007669"/>
    <property type="project" value="UniProtKB-KW"/>
</dbReference>
<evidence type="ECO:0000256" key="2">
    <source>
        <dbReference type="ARBA" id="ARBA00022801"/>
    </source>
</evidence>
<feature type="domain" description="Helicase C-terminal" evidence="7">
    <location>
        <begin position="152"/>
        <end position="356"/>
    </location>
</feature>
<evidence type="ECO:0000313" key="9">
    <source>
        <dbReference type="Proteomes" id="UP001174909"/>
    </source>
</evidence>
<dbReference type="SUPFAM" id="SSF158702">
    <property type="entry name" value="Sec63 N-terminal domain-like"/>
    <property type="match status" value="1"/>
</dbReference>
<dbReference type="PANTHER" id="PTHR47961:SF4">
    <property type="entry name" value="ACTIVATING SIGNAL COINTEGRATOR 1 COMPLEX SUBUNIT 3"/>
    <property type="match status" value="1"/>
</dbReference>
<evidence type="ECO:0000256" key="3">
    <source>
        <dbReference type="ARBA" id="ARBA00022806"/>
    </source>
</evidence>
<evidence type="ECO:0000256" key="1">
    <source>
        <dbReference type="ARBA" id="ARBA00022741"/>
    </source>
</evidence>
<dbReference type="GO" id="GO:0005634">
    <property type="term" value="C:nucleus"/>
    <property type="evidence" value="ECO:0007669"/>
    <property type="project" value="TreeGrafter"/>
</dbReference>
<dbReference type="Pfam" id="PF02889">
    <property type="entry name" value="Sec63"/>
    <property type="match status" value="1"/>
</dbReference>
<keyword evidence="9" id="KW-1185">Reference proteome</keyword>
<dbReference type="Gene3D" id="1.10.10.10">
    <property type="entry name" value="Winged helix-like DNA-binding domain superfamily/Winged helix DNA-binding domain"/>
    <property type="match status" value="1"/>
</dbReference>
<sequence length="610" mass="68284">MERRLGKRVVELTGDSSPDIRAIERADVIVTTPEKWDGISRSWQNRAYVQAVRLLVIDEIHLLGDERGPVLEVIVSRTNFIASHTEHKVRVVGLSTALANAKDLADWLEIKQDGLFNFHPAVRPVQLEVHIDGFPGKHYCPRMATMNKPTYTAIRTYSPVKPVLVFVSSRRQTRLTAFDLVAYVAREDDSKQWLHMPENELETLLQSVQDQNLRFTLAFGVGLHHAGLLERDRKTVEKLFVNQKIQVLIATSTLAWGVNFPAHLVVVKGTEYFDGKTQRYVDYPITDVLQMMGRAGRPQYDDRGVAVILVHDIKKHFYKKFLYEPFPVESNLLQVLADHLNAEIVSGTVTTKQDALDYLTWTYFFRRLLMNPSYYQLQETDTSSVNSFLTNIVSTSLSVLQSSHCIAVEEDDRTLQPLTLGCIASYYYLHHPTVRLFGERLHATSSYEELLILLSDCSEYAELPVRHNEDVMNASLAPKLPIPVSPDAMDSPHTKTHLLLQAHFSRAPLPIADYGTDTKSVLDQALRILQAMIDVAASEGWLAATLTNHDPSSDVYSGKMVVGQLPPDLASRRGTPRGSTERGVVAVEGSSGERVKGDTDAGRTSVGGRG</sequence>
<dbReference type="SMART" id="SM00490">
    <property type="entry name" value="HELICc"/>
    <property type="match status" value="1"/>
</dbReference>
<dbReference type="GO" id="GO:0005524">
    <property type="term" value="F:ATP binding"/>
    <property type="evidence" value="ECO:0007669"/>
    <property type="project" value="UniProtKB-KW"/>
</dbReference>
<gene>
    <name evidence="8" type="ORF">GBAR_LOCUS27629</name>
</gene>
<dbReference type="GO" id="GO:0003676">
    <property type="term" value="F:nucleic acid binding"/>
    <property type="evidence" value="ECO:0007669"/>
    <property type="project" value="InterPro"/>
</dbReference>
<evidence type="ECO:0000256" key="4">
    <source>
        <dbReference type="ARBA" id="ARBA00022840"/>
    </source>
</evidence>
<keyword evidence="2" id="KW-0378">Hydrolase</keyword>
<keyword evidence="3" id="KW-0347">Helicase</keyword>
<dbReference type="InterPro" id="IPR027417">
    <property type="entry name" value="P-loop_NTPase"/>
</dbReference>
<dbReference type="FunFam" id="3.40.50.300:FF:000231">
    <property type="entry name" value="Activating signal cointegrator 1 complex subunit 3"/>
    <property type="match status" value="1"/>
</dbReference>
<feature type="domain" description="Helicase ATP-binding" evidence="6">
    <location>
        <begin position="1"/>
        <end position="116"/>
    </location>
</feature>
<comment type="caution">
    <text evidence="8">The sequence shown here is derived from an EMBL/GenBank/DDBJ whole genome shotgun (WGS) entry which is preliminary data.</text>
</comment>
<dbReference type="GO" id="GO:0016787">
    <property type="term" value="F:hydrolase activity"/>
    <property type="evidence" value="ECO:0007669"/>
    <property type="project" value="UniProtKB-KW"/>
</dbReference>
<dbReference type="FunFam" id="1.10.10.10:FF:000012">
    <property type="entry name" value="U5 small nuclear ribonucleoprotein helicase"/>
    <property type="match status" value="1"/>
</dbReference>
<dbReference type="SUPFAM" id="SSF52540">
    <property type="entry name" value="P-loop containing nucleoside triphosphate hydrolases"/>
    <property type="match status" value="2"/>
</dbReference>
<protein>
    <submittedName>
        <fullName evidence="8">Activating signal cointegrator 1 complex subunit 3</fullName>
    </submittedName>
</protein>
<dbReference type="Gene3D" id="3.40.50.300">
    <property type="entry name" value="P-loop containing nucleotide triphosphate hydrolases"/>
    <property type="match status" value="2"/>
</dbReference>
<proteinExistence type="predicted"/>
<dbReference type="InterPro" id="IPR011545">
    <property type="entry name" value="DEAD/DEAH_box_helicase_dom"/>
</dbReference>
<dbReference type="PANTHER" id="PTHR47961">
    <property type="entry name" value="DNA POLYMERASE THETA, PUTATIVE (AFU_ORTHOLOGUE AFUA_1G05260)-RELATED"/>
    <property type="match status" value="1"/>
</dbReference>
<name>A0AA35TL39_GEOBA</name>
<accession>A0AA35TL39</accession>
<organism evidence="8 9">
    <name type="scientific">Geodia barretti</name>
    <name type="common">Barrett's horny sponge</name>
    <dbReference type="NCBI Taxonomy" id="519541"/>
    <lineage>
        <taxon>Eukaryota</taxon>
        <taxon>Metazoa</taxon>
        <taxon>Porifera</taxon>
        <taxon>Demospongiae</taxon>
        <taxon>Heteroscleromorpha</taxon>
        <taxon>Tetractinellida</taxon>
        <taxon>Astrophorina</taxon>
        <taxon>Geodiidae</taxon>
        <taxon>Geodia</taxon>
    </lineage>
</organism>
<evidence type="ECO:0000259" key="7">
    <source>
        <dbReference type="PROSITE" id="PS51194"/>
    </source>
</evidence>
<dbReference type="Pfam" id="PF00271">
    <property type="entry name" value="Helicase_C"/>
    <property type="match status" value="1"/>
</dbReference>
<evidence type="ECO:0000259" key="6">
    <source>
        <dbReference type="PROSITE" id="PS51192"/>
    </source>
</evidence>
<dbReference type="SMART" id="SM00973">
    <property type="entry name" value="Sec63"/>
    <property type="match status" value="1"/>
</dbReference>
<dbReference type="InterPro" id="IPR036390">
    <property type="entry name" value="WH_DNA-bd_sf"/>
</dbReference>
<dbReference type="CDD" id="cd18795">
    <property type="entry name" value="SF2_C_Ski2"/>
    <property type="match status" value="1"/>
</dbReference>
<dbReference type="InterPro" id="IPR036388">
    <property type="entry name" value="WH-like_DNA-bd_sf"/>
</dbReference>
<dbReference type="Pfam" id="PF23445">
    <property type="entry name" value="WHD_SNRNP200"/>
    <property type="match status" value="1"/>
</dbReference>
<feature type="region of interest" description="Disordered" evidence="5">
    <location>
        <begin position="567"/>
        <end position="610"/>
    </location>
</feature>
<dbReference type="InterPro" id="IPR014001">
    <property type="entry name" value="Helicase_ATP-bd"/>
</dbReference>
<dbReference type="PROSITE" id="PS51192">
    <property type="entry name" value="HELICASE_ATP_BIND_1"/>
    <property type="match status" value="1"/>
</dbReference>
<dbReference type="FunFam" id="1.10.3380.10:FF:000002">
    <property type="entry name" value="Activating signal cointegrator 1 complex subunit 3"/>
    <property type="match status" value="1"/>
</dbReference>
<dbReference type="Pfam" id="PF00270">
    <property type="entry name" value="DEAD"/>
    <property type="match status" value="1"/>
</dbReference>
<evidence type="ECO:0000313" key="8">
    <source>
        <dbReference type="EMBL" id="CAI8050280.1"/>
    </source>
</evidence>
<dbReference type="Proteomes" id="UP001174909">
    <property type="component" value="Unassembled WGS sequence"/>
</dbReference>
<dbReference type="PROSITE" id="PS51194">
    <property type="entry name" value="HELICASE_CTER"/>
    <property type="match status" value="1"/>
</dbReference>
<dbReference type="InterPro" id="IPR004179">
    <property type="entry name" value="Sec63-dom"/>
</dbReference>
<reference evidence="8" key="1">
    <citation type="submission" date="2023-03" db="EMBL/GenBank/DDBJ databases">
        <authorList>
            <person name="Steffen K."/>
            <person name="Cardenas P."/>
        </authorList>
    </citation>
    <scope>NUCLEOTIDE SEQUENCE</scope>
</reference>
<evidence type="ECO:0000256" key="5">
    <source>
        <dbReference type="SAM" id="MobiDB-lite"/>
    </source>
</evidence>
<keyword evidence="1" id="KW-0547">Nucleotide-binding</keyword>
<dbReference type="InterPro" id="IPR050474">
    <property type="entry name" value="Hel308_SKI2-like"/>
</dbReference>
<keyword evidence="4" id="KW-0067">ATP-binding</keyword>
<dbReference type="SUPFAM" id="SSF46785">
    <property type="entry name" value="Winged helix' DNA-binding domain"/>
    <property type="match status" value="1"/>
</dbReference>
<dbReference type="AlphaFoldDB" id="A0AA35TL39"/>